<evidence type="ECO:0008006" key="4">
    <source>
        <dbReference type="Google" id="ProtNLM"/>
    </source>
</evidence>
<dbReference type="EMBL" id="CP106735">
    <property type="protein sequence ID" value="UXX78703.1"/>
    <property type="molecule type" value="Genomic_DNA"/>
</dbReference>
<proteinExistence type="predicted"/>
<keyword evidence="1" id="KW-1133">Transmembrane helix</keyword>
<keyword evidence="1" id="KW-0812">Transmembrane</keyword>
<evidence type="ECO:0000313" key="2">
    <source>
        <dbReference type="EMBL" id="UXX78703.1"/>
    </source>
</evidence>
<gene>
    <name evidence="2" type="ORF">N7E81_15190</name>
</gene>
<keyword evidence="1" id="KW-0472">Membrane</keyword>
<dbReference type="Proteomes" id="UP001062165">
    <property type="component" value="Chromosome"/>
</dbReference>
<protein>
    <recommendedName>
        <fullName evidence="4">Glycosyltransferase family 2 protein</fullName>
    </recommendedName>
</protein>
<accession>A0ABY6D0W4</accession>
<evidence type="ECO:0000256" key="1">
    <source>
        <dbReference type="SAM" id="Phobius"/>
    </source>
</evidence>
<sequence length="317" mass="36673">MTLIQSIIVGVVVFLFLLNQAYNYLSGKKFIRDYWHYFITTRKSLAYWDEYCASNTNKSDIIVSFSTIPSRISEIVPTVKSLLSQKRAPKKIYLYVPQMSMREKVGYVIPKEIEGLKCLEVKRVDKDWGPSTKFIPAVGSLDPDQKILVVDDDNMYPRTMLAAFDKASDEKPDWIVAASGWRVPADLVDRSTTLWTNITKQAPVPVPTTRVSEYYPIDIVQGYSGFLVRPKFFDYEELTDYPEEPRAVRFVDDVWVSAHARVPKYVFPSSRFCYIPFWTEGFFKANSLASINNHGKERDEDRNNSIALRYFKDKWGN</sequence>
<organism evidence="2 3">
    <name type="scientific">Reichenbachiella carrageenanivorans</name>
    <dbReference type="NCBI Taxonomy" id="2979869"/>
    <lineage>
        <taxon>Bacteria</taxon>
        <taxon>Pseudomonadati</taxon>
        <taxon>Bacteroidota</taxon>
        <taxon>Cytophagia</taxon>
        <taxon>Cytophagales</taxon>
        <taxon>Reichenbachiellaceae</taxon>
        <taxon>Reichenbachiella</taxon>
    </lineage>
</organism>
<feature type="transmembrane region" description="Helical" evidence="1">
    <location>
        <begin position="6"/>
        <end position="25"/>
    </location>
</feature>
<dbReference type="RefSeq" id="WP_263050448.1">
    <property type="nucleotide sequence ID" value="NZ_CP106735.1"/>
</dbReference>
<reference evidence="2" key="1">
    <citation type="submission" date="2022-10" db="EMBL/GenBank/DDBJ databases">
        <title>Comparative genomics and taxonomic characterization of three novel marine species of genus Reichenbachiella exhibiting antioxidant and polysaccharide degradation activities.</title>
        <authorList>
            <person name="Muhammad N."/>
            <person name="Lee Y.-J."/>
            <person name="Ko J."/>
            <person name="Kim S.-G."/>
        </authorList>
    </citation>
    <scope>NUCLEOTIDE SEQUENCE</scope>
    <source>
        <strain evidence="2">Wsw4-B4</strain>
    </source>
</reference>
<keyword evidence="3" id="KW-1185">Reference proteome</keyword>
<evidence type="ECO:0000313" key="3">
    <source>
        <dbReference type="Proteomes" id="UP001062165"/>
    </source>
</evidence>
<name>A0ABY6D0W4_9BACT</name>